<dbReference type="InterPro" id="IPR025286">
    <property type="entry name" value="MOFRL_assoc_dom"/>
</dbReference>
<evidence type="ECO:0000259" key="1">
    <source>
        <dbReference type="Pfam" id="PF05161"/>
    </source>
</evidence>
<dbReference type="GO" id="GO:0005737">
    <property type="term" value="C:cytoplasm"/>
    <property type="evidence" value="ECO:0007669"/>
    <property type="project" value="TreeGrafter"/>
</dbReference>
<dbReference type="KEGG" id="apai:APAC_2018"/>
<dbReference type="AlphaFoldDB" id="A0A5C2H7Z7"/>
<accession>A0A5C2H7Z7</accession>
<proteinExistence type="predicted"/>
<dbReference type="EMBL" id="CP035928">
    <property type="protein sequence ID" value="QEP35090.1"/>
    <property type="molecule type" value="Genomic_DNA"/>
</dbReference>
<reference evidence="4" key="2">
    <citation type="submission" date="2019-09" db="EMBL/GenBank/DDBJ databases">
        <title>Complete genome sequencing of four Arcobacter species reveals a diverse suite of mobile elements.</title>
        <authorList>
            <person name="On S.L.W."/>
            <person name="Miller W.G."/>
            <person name="Biggs P."/>
            <person name="Cornelius A."/>
            <person name="Vandamme P."/>
        </authorList>
    </citation>
    <scope>NUCLEOTIDE SEQUENCE [LARGE SCALE GENOMIC DNA]</scope>
    <source>
        <strain evidence="4">LMG 26638</strain>
    </source>
</reference>
<dbReference type="InterPro" id="IPR039760">
    <property type="entry name" value="MOFRL_protein"/>
</dbReference>
<dbReference type="Gene3D" id="3.40.50.10180">
    <property type="entry name" value="Glycerate kinase, MOFRL-like N-terminal domain"/>
    <property type="match status" value="1"/>
</dbReference>
<dbReference type="EC" id="2.7.1.165" evidence="3"/>
<keyword evidence="3" id="KW-0808">Transferase</keyword>
<protein>
    <submittedName>
        <fullName evidence="3">Glycerate-2-kinase</fullName>
        <ecNumber evidence="3">2.7.1.165</ecNumber>
    </submittedName>
</protein>
<dbReference type="Pfam" id="PF13660">
    <property type="entry name" value="DUF4147"/>
    <property type="match status" value="1"/>
</dbReference>
<keyword evidence="3" id="KW-0418">Kinase</keyword>
<dbReference type="SUPFAM" id="SSF82544">
    <property type="entry name" value="GckA/TtuD-like"/>
    <property type="match status" value="1"/>
</dbReference>
<sequence length="384" mass="42420">MSRKLLEKTYFKALNKVKAKNIVKDNVSLEDNILIINNEKIDLNKIDNLYVFSVGKAGFSMAKQCEKILGNKIKDGVAISTSRGKLKYIKHYTSSHPVVSKKSIKVGEKLLKKVKQLKKNDYFIFFLSGGASAVIEKPIDGLNLEDFTKISKALLVSGIDIKALNSVRKSISQIKGGKLANEIKANGKVLVLSDVIGDDINTIGSAPMNNGKFEHKIIGNNEIALKASKKYIESKVDKTKILTTTLDKNSIDATKYIKQKIKKYDEKYDSFCLLIGGETTTNPKGNGKGGRNQELALRLLLEKVVNKKISLLCAGSDGIDGNSDANGAFVDNDIYKKIDELKIDAKKYLENSDSNSFFKSLGYDFTIGITGTNVMDFIIVIKER</sequence>
<feature type="domain" description="MOFRL-associated" evidence="2">
    <location>
        <begin position="7"/>
        <end position="208"/>
    </location>
</feature>
<reference evidence="3 4" key="3">
    <citation type="submission" date="2019-09" db="EMBL/GenBank/DDBJ databases">
        <title>Taxonomic note: a critical rebuttal of the proposed division of the genus Arcobacter into six genera, emended descriptions of Arcobacter anaerophilus and the genus Arcobacter, and an assessment of genus-level boundaries for Epsilonproteobacteria using in silico genomic comparator tools.</title>
        <authorList>
            <person name="On S.L.W."/>
            <person name="Miller W.G."/>
            <person name="Biggs P."/>
            <person name="Cornelius A."/>
            <person name="Vandamme P."/>
        </authorList>
    </citation>
    <scope>NUCLEOTIDE SEQUENCE [LARGE SCALE GENOMIC DNA]</scope>
    <source>
        <strain evidence="3 4">LMG 26638</strain>
    </source>
</reference>
<gene>
    <name evidence="3" type="primary">gckA</name>
    <name evidence="3" type="ORF">APAC_2018</name>
</gene>
<dbReference type="GO" id="GO:0043798">
    <property type="term" value="F:glycerate 2-kinase activity"/>
    <property type="evidence" value="ECO:0007669"/>
    <property type="project" value="UniProtKB-EC"/>
</dbReference>
<dbReference type="InterPro" id="IPR007835">
    <property type="entry name" value="MOFRL"/>
</dbReference>
<dbReference type="GO" id="GO:0008887">
    <property type="term" value="F:glycerate kinase activity"/>
    <property type="evidence" value="ECO:0007669"/>
    <property type="project" value="InterPro"/>
</dbReference>
<reference evidence="3 4" key="1">
    <citation type="submission" date="2019-09" db="EMBL/GenBank/DDBJ databases">
        <title>Complete genome sequencing of four Arcobacter species reveals a diverse suite of mobile elements.</title>
        <authorList>
            <person name="Miller W.G."/>
            <person name="Yee E."/>
            <person name="Bono J.L."/>
        </authorList>
    </citation>
    <scope>NUCLEOTIDE SEQUENCE [LARGE SCALE GENOMIC DNA]</scope>
    <source>
        <strain evidence="3 4">LMG 26638</strain>
    </source>
</reference>
<dbReference type="Pfam" id="PF05161">
    <property type="entry name" value="MOFRL"/>
    <property type="match status" value="1"/>
</dbReference>
<dbReference type="RefSeq" id="WP_130233989.1">
    <property type="nucleotide sequence ID" value="NZ_BMEF01000006.1"/>
</dbReference>
<evidence type="ECO:0000313" key="4">
    <source>
        <dbReference type="Proteomes" id="UP000322726"/>
    </source>
</evidence>
<evidence type="ECO:0000259" key="2">
    <source>
        <dbReference type="Pfam" id="PF13660"/>
    </source>
</evidence>
<dbReference type="Proteomes" id="UP000322726">
    <property type="component" value="Chromosome"/>
</dbReference>
<evidence type="ECO:0000313" key="3">
    <source>
        <dbReference type="EMBL" id="QEP35090.1"/>
    </source>
</evidence>
<name>A0A5C2H7Z7_9BACT</name>
<dbReference type="PANTHER" id="PTHR12227">
    <property type="entry name" value="GLYCERATE KINASE"/>
    <property type="match status" value="1"/>
</dbReference>
<organism evidence="3 4">
    <name type="scientific">Malaciobacter pacificus</name>
    <dbReference type="NCBI Taxonomy" id="1080223"/>
    <lineage>
        <taxon>Bacteria</taxon>
        <taxon>Pseudomonadati</taxon>
        <taxon>Campylobacterota</taxon>
        <taxon>Epsilonproteobacteria</taxon>
        <taxon>Campylobacterales</taxon>
        <taxon>Arcobacteraceae</taxon>
        <taxon>Malaciobacter</taxon>
    </lineage>
</organism>
<dbReference type="PANTHER" id="PTHR12227:SF0">
    <property type="entry name" value="GLYCERATE KINASE"/>
    <property type="match status" value="1"/>
</dbReference>
<dbReference type="InterPro" id="IPR038614">
    <property type="entry name" value="GK_N_sf"/>
</dbReference>
<feature type="domain" description="MOFRL" evidence="1">
    <location>
        <begin position="272"/>
        <end position="376"/>
    </location>
</feature>
<keyword evidence="4" id="KW-1185">Reference proteome</keyword>
<dbReference type="OrthoDB" id="9766552at2"/>